<name>A0A967AWI1_9MICO</name>
<evidence type="ECO:0000256" key="4">
    <source>
        <dbReference type="ARBA" id="ARBA00022519"/>
    </source>
</evidence>
<dbReference type="RefSeq" id="WP_166191573.1">
    <property type="nucleotide sequence ID" value="NZ_JAAOIV010000001.1"/>
</dbReference>
<dbReference type="Proteomes" id="UP000744769">
    <property type="component" value="Unassembled WGS sequence"/>
</dbReference>
<feature type="transmembrane region" description="Helical" evidence="9">
    <location>
        <begin position="41"/>
        <end position="62"/>
    </location>
</feature>
<protein>
    <submittedName>
        <fullName evidence="10">ABC transporter permease</fullName>
    </submittedName>
</protein>
<organism evidence="10 11">
    <name type="scientific">Metallococcus carri</name>
    <dbReference type="NCBI Taxonomy" id="1656884"/>
    <lineage>
        <taxon>Bacteria</taxon>
        <taxon>Bacillati</taxon>
        <taxon>Actinomycetota</taxon>
        <taxon>Actinomycetes</taxon>
        <taxon>Micrococcales</taxon>
        <taxon>Dermacoccaceae</taxon>
        <taxon>Metallococcus</taxon>
    </lineage>
</organism>
<comment type="subcellular location">
    <subcellularLocation>
        <location evidence="1">Cell membrane</location>
        <topology evidence="1">Multi-pass membrane protein</topology>
    </subcellularLocation>
</comment>
<feature type="transmembrane region" description="Helical" evidence="9">
    <location>
        <begin position="243"/>
        <end position="260"/>
    </location>
</feature>
<gene>
    <name evidence="10" type="ORF">G9U51_00375</name>
</gene>
<feature type="transmembrane region" description="Helical" evidence="9">
    <location>
        <begin position="211"/>
        <end position="231"/>
    </location>
</feature>
<evidence type="ECO:0000256" key="7">
    <source>
        <dbReference type="ARBA" id="ARBA00023136"/>
    </source>
</evidence>
<proteinExistence type="predicted"/>
<evidence type="ECO:0000256" key="3">
    <source>
        <dbReference type="ARBA" id="ARBA00022475"/>
    </source>
</evidence>
<evidence type="ECO:0000256" key="6">
    <source>
        <dbReference type="ARBA" id="ARBA00022989"/>
    </source>
</evidence>
<dbReference type="AlphaFoldDB" id="A0A967AWI1"/>
<dbReference type="GO" id="GO:0022857">
    <property type="term" value="F:transmembrane transporter activity"/>
    <property type="evidence" value="ECO:0007669"/>
    <property type="project" value="InterPro"/>
</dbReference>
<keyword evidence="2" id="KW-0813">Transport</keyword>
<accession>A0A967AWI1</accession>
<feature type="region of interest" description="Disordered" evidence="8">
    <location>
        <begin position="328"/>
        <end position="371"/>
    </location>
</feature>
<evidence type="ECO:0000256" key="2">
    <source>
        <dbReference type="ARBA" id="ARBA00022448"/>
    </source>
</evidence>
<dbReference type="CDD" id="cd06579">
    <property type="entry name" value="TM_PBP1_transp_AraH_like"/>
    <property type="match status" value="1"/>
</dbReference>
<dbReference type="GO" id="GO:0005886">
    <property type="term" value="C:plasma membrane"/>
    <property type="evidence" value="ECO:0007669"/>
    <property type="project" value="UniProtKB-SubCell"/>
</dbReference>
<comment type="caution">
    <text evidence="10">The sequence shown here is derived from an EMBL/GenBank/DDBJ whole genome shotgun (WGS) entry which is preliminary data.</text>
</comment>
<keyword evidence="3" id="KW-1003">Cell membrane</keyword>
<dbReference type="PANTHER" id="PTHR32196:SF21">
    <property type="entry name" value="ABC TRANSPORTER PERMEASE PROTEIN YPHD-RELATED"/>
    <property type="match status" value="1"/>
</dbReference>
<keyword evidence="5 9" id="KW-0812">Transmembrane</keyword>
<dbReference type="EMBL" id="JAAOIV010000001">
    <property type="protein sequence ID" value="NHN54239.1"/>
    <property type="molecule type" value="Genomic_DNA"/>
</dbReference>
<dbReference type="InterPro" id="IPR001851">
    <property type="entry name" value="ABC_transp_permease"/>
</dbReference>
<feature type="transmembrane region" description="Helical" evidence="9">
    <location>
        <begin position="91"/>
        <end position="112"/>
    </location>
</feature>
<dbReference type="Pfam" id="PF02653">
    <property type="entry name" value="BPD_transp_2"/>
    <property type="match status" value="1"/>
</dbReference>
<feature type="transmembrane region" description="Helical" evidence="9">
    <location>
        <begin position="291"/>
        <end position="311"/>
    </location>
</feature>
<evidence type="ECO:0000313" key="11">
    <source>
        <dbReference type="Proteomes" id="UP000744769"/>
    </source>
</evidence>
<sequence>MKKNASGVVGTYGLPLLAVVLIAVFSIALPQTFPTSANVSAILSNNAIPALLALGAMIPIAIGKFDLSIGYGLGLAHVLALKLVIAGWPWLVASITVVLALALVGVINGLLVEFGQIDSFVATLGSGTVLYAITGAITGGARVVPGGSLPTGFVYLYDTAIGPVPIVAVYVAVVAAVLWVVLERFPVGRYFYVIGSSARAAALVGISTRKYAICAFALSASVTGFAGVLLASQQQVGNPSVGMDYLLPAFVGALLGSTAIRPGRVNAIGTVVAVITLAVGLAGINQMGADFWVTDLFNGVTLLIALGLAGFSARRKVAAGLGASRQAMREGAGSDAGPGGSSASPSAGAPSPSQGPVDQDNADGAIVPDRR</sequence>
<evidence type="ECO:0000256" key="1">
    <source>
        <dbReference type="ARBA" id="ARBA00004651"/>
    </source>
</evidence>
<keyword evidence="4" id="KW-0997">Cell inner membrane</keyword>
<feature type="transmembrane region" description="Helical" evidence="9">
    <location>
        <begin position="119"/>
        <end position="140"/>
    </location>
</feature>
<dbReference type="PANTHER" id="PTHR32196">
    <property type="entry name" value="ABC TRANSPORTER PERMEASE PROTEIN YPHD-RELATED-RELATED"/>
    <property type="match status" value="1"/>
</dbReference>
<feature type="transmembrane region" description="Helical" evidence="9">
    <location>
        <begin position="69"/>
        <end position="85"/>
    </location>
</feature>
<evidence type="ECO:0000313" key="10">
    <source>
        <dbReference type="EMBL" id="NHN54239.1"/>
    </source>
</evidence>
<keyword evidence="7 9" id="KW-0472">Membrane</keyword>
<feature type="transmembrane region" description="Helical" evidence="9">
    <location>
        <begin position="267"/>
        <end position="285"/>
    </location>
</feature>
<evidence type="ECO:0000256" key="5">
    <source>
        <dbReference type="ARBA" id="ARBA00022692"/>
    </source>
</evidence>
<evidence type="ECO:0000256" key="9">
    <source>
        <dbReference type="SAM" id="Phobius"/>
    </source>
</evidence>
<evidence type="ECO:0000256" key="8">
    <source>
        <dbReference type="SAM" id="MobiDB-lite"/>
    </source>
</evidence>
<reference evidence="10" key="1">
    <citation type="submission" date="2020-03" db="EMBL/GenBank/DDBJ databases">
        <title>Draft sequencing of Calidifontibacter sp. DB0510.</title>
        <authorList>
            <person name="Kim D.-U."/>
        </authorList>
    </citation>
    <scope>NUCLEOTIDE SEQUENCE</scope>
    <source>
        <strain evidence="10">DB0510</strain>
    </source>
</reference>
<keyword evidence="6 9" id="KW-1133">Transmembrane helix</keyword>
<feature type="transmembrane region" description="Helical" evidence="9">
    <location>
        <begin position="12"/>
        <end position="29"/>
    </location>
</feature>
<feature type="compositionally biased region" description="Low complexity" evidence="8">
    <location>
        <begin position="341"/>
        <end position="356"/>
    </location>
</feature>
<feature type="transmembrane region" description="Helical" evidence="9">
    <location>
        <begin position="160"/>
        <end position="182"/>
    </location>
</feature>
<keyword evidence="11" id="KW-1185">Reference proteome</keyword>